<dbReference type="Gene3D" id="2.140.10.30">
    <property type="entry name" value="Dipeptidylpeptidase IV, N-terminal domain"/>
    <property type="match status" value="1"/>
</dbReference>
<keyword evidence="2" id="KW-0732">Signal</keyword>
<evidence type="ECO:0000259" key="4">
    <source>
        <dbReference type="Pfam" id="PF00930"/>
    </source>
</evidence>
<evidence type="ECO:0000259" key="3">
    <source>
        <dbReference type="Pfam" id="PF00326"/>
    </source>
</evidence>
<dbReference type="EMBL" id="QREG01000022">
    <property type="protein sequence ID" value="RED94066.1"/>
    <property type="molecule type" value="Genomic_DNA"/>
</dbReference>
<evidence type="ECO:0000313" key="5">
    <source>
        <dbReference type="EMBL" id="RED94066.1"/>
    </source>
</evidence>
<dbReference type="RefSeq" id="WP_115869670.1">
    <property type="nucleotide sequence ID" value="NZ_QREG01000022.1"/>
</dbReference>
<dbReference type="GO" id="GO:0008239">
    <property type="term" value="F:dipeptidyl-peptidase activity"/>
    <property type="evidence" value="ECO:0007669"/>
    <property type="project" value="TreeGrafter"/>
</dbReference>
<dbReference type="PANTHER" id="PTHR11731">
    <property type="entry name" value="PROTEASE FAMILY S9B,C DIPEPTIDYL-PEPTIDASE IV-RELATED"/>
    <property type="match status" value="1"/>
</dbReference>
<name>A0A3D9L120_MARFU</name>
<organism evidence="5 6">
    <name type="scientific">Marinoscillum furvescens DSM 4134</name>
    <dbReference type="NCBI Taxonomy" id="1122208"/>
    <lineage>
        <taxon>Bacteria</taxon>
        <taxon>Pseudomonadati</taxon>
        <taxon>Bacteroidota</taxon>
        <taxon>Cytophagia</taxon>
        <taxon>Cytophagales</taxon>
        <taxon>Reichenbachiellaceae</taxon>
        <taxon>Marinoscillum</taxon>
    </lineage>
</organism>
<comment type="caution">
    <text evidence="5">The sequence shown here is derived from an EMBL/GenBank/DDBJ whole genome shotgun (WGS) entry which is preliminary data.</text>
</comment>
<sequence>MKYSTTLLLTLVSLLAIAQKEITFDQLSNWTFYPNSVRSVNWMNDGQYYSALSQNKVIKYDVTTGEATETLVDGDVLDIQIDDYAFSADEKQVLLLTDRKSVYRRSFTAVYYVYTLGASDAELLSEGRQAYATFSPDGKKIAFTRDNNLFYKNLDNDVEVAITTDGKPNEIINGSTDWVYEEELYLTKAFVWSVDSKKIAYHRFDERGVREYNMQLWNDGALYPQDYIYKYPKAGEANSIVSLHVFDLTNQGKVTVDTGNETDIYIPRVYWTQDANTVSVQRLNRLQNQLDILHVNATTGESKVVLTDKSETYIDLTYCDDLTYLNDGKHFLYSSEMDGFKHFYLYKTDGTLVRQITTGSYEAESLVGLDQSPKTPVLYFTSTEQSPMERDLYRIDLKGKNKQRLTTRGFSKINMSTDCSYYMNYQSTATEPLQVSLYQTKGNKLIKVLEDNKALAQTTEAYGFAAKEFFTFETVDGTSLNGYFLKPADFTAGKEYPTIVYQYSGPGSQNVKNEWGGSHFAWHQLMVQKGYIVAIVDTRGTGGRGADFKKLTYKQLGKYETEDLIATGKYLADLPFVAKDRIGIWGWSYGGYMSSLAILKGADVFSLAIAVAPVTTWRFYDTIYTERYLQRPQDNPEGYDDNSPIHHADKLKGDYLLVHGTGDDNVHFQNAVTLQEALIKAGKQFDSFYYPDKAHSLSGRRGHLYEKMTIFIENNL</sequence>
<dbReference type="FunFam" id="3.40.50.1820:FF:000003">
    <property type="entry name" value="Dipeptidyl peptidase 4"/>
    <property type="match status" value="1"/>
</dbReference>
<gene>
    <name evidence="5" type="ORF">C7460_1227</name>
</gene>
<dbReference type="PANTHER" id="PTHR11731:SF193">
    <property type="entry name" value="DIPEPTIDYL PEPTIDASE 9"/>
    <property type="match status" value="1"/>
</dbReference>
<evidence type="ECO:0000256" key="2">
    <source>
        <dbReference type="SAM" id="SignalP"/>
    </source>
</evidence>
<dbReference type="InterPro" id="IPR001375">
    <property type="entry name" value="Peptidase_S9_cat"/>
</dbReference>
<accession>A0A3D9L120</accession>
<dbReference type="Proteomes" id="UP000256779">
    <property type="component" value="Unassembled WGS sequence"/>
</dbReference>
<dbReference type="InterPro" id="IPR002469">
    <property type="entry name" value="Peptidase_S9B_N"/>
</dbReference>
<dbReference type="Pfam" id="PF00930">
    <property type="entry name" value="DPPIV_N"/>
    <property type="match status" value="1"/>
</dbReference>
<evidence type="ECO:0000313" key="6">
    <source>
        <dbReference type="Proteomes" id="UP000256779"/>
    </source>
</evidence>
<dbReference type="SUPFAM" id="SSF53474">
    <property type="entry name" value="alpha/beta-Hydrolases"/>
    <property type="match status" value="1"/>
</dbReference>
<feature type="signal peptide" evidence="2">
    <location>
        <begin position="1"/>
        <end position="18"/>
    </location>
</feature>
<dbReference type="AlphaFoldDB" id="A0A3D9L120"/>
<keyword evidence="6" id="KW-1185">Reference proteome</keyword>
<proteinExistence type="predicted"/>
<dbReference type="InterPro" id="IPR050278">
    <property type="entry name" value="Serine_Prot_S9B/DPPIV"/>
</dbReference>
<reference evidence="5 6" key="1">
    <citation type="submission" date="2018-07" db="EMBL/GenBank/DDBJ databases">
        <title>Genomic Encyclopedia of Type Strains, Phase IV (KMG-IV): sequencing the most valuable type-strain genomes for metagenomic binning, comparative biology and taxonomic classification.</title>
        <authorList>
            <person name="Goeker M."/>
        </authorList>
    </citation>
    <scope>NUCLEOTIDE SEQUENCE [LARGE SCALE GENOMIC DNA]</scope>
    <source>
        <strain evidence="5 6">DSM 4134</strain>
    </source>
</reference>
<dbReference type="Gene3D" id="3.40.50.1820">
    <property type="entry name" value="alpha/beta hydrolase"/>
    <property type="match status" value="1"/>
</dbReference>
<evidence type="ECO:0000256" key="1">
    <source>
        <dbReference type="ARBA" id="ARBA00023180"/>
    </source>
</evidence>
<feature type="chain" id="PRO_5017723095" evidence="2">
    <location>
        <begin position="19"/>
        <end position="716"/>
    </location>
</feature>
<dbReference type="Pfam" id="PF00326">
    <property type="entry name" value="Peptidase_S9"/>
    <property type="match status" value="1"/>
</dbReference>
<protein>
    <submittedName>
        <fullName evidence="5">Dipeptidyl-peptidase-4</fullName>
    </submittedName>
</protein>
<dbReference type="GO" id="GO:0006508">
    <property type="term" value="P:proteolysis"/>
    <property type="evidence" value="ECO:0007669"/>
    <property type="project" value="InterPro"/>
</dbReference>
<dbReference type="InterPro" id="IPR029058">
    <property type="entry name" value="AB_hydrolase_fold"/>
</dbReference>
<dbReference type="GO" id="GO:0008236">
    <property type="term" value="F:serine-type peptidase activity"/>
    <property type="evidence" value="ECO:0007669"/>
    <property type="project" value="InterPro"/>
</dbReference>
<dbReference type="OrthoDB" id="9812921at2"/>
<keyword evidence="1" id="KW-0325">Glycoprotein</keyword>
<feature type="domain" description="Dipeptidylpeptidase IV N-terminal" evidence="4">
    <location>
        <begin position="87"/>
        <end position="432"/>
    </location>
</feature>
<feature type="domain" description="Peptidase S9 prolyl oligopeptidase catalytic" evidence="3">
    <location>
        <begin position="520"/>
        <end position="716"/>
    </location>
</feature>
<dbReference type="SUPFAM" id="SSF82171">
    <property type="entry name" value="DPP6 N-terminal domain-like"/>
    <property type="match status" value="1"/>
</dbReference>